<dbReference type="AlphaFoldDB" id="A0A9P0HAZ8"/>
<keyword evidence="15" id="KW-1185">Reference proteome</keyword>
<dbReference type="GO" id="GO:0042383">
    <property type="term" value="C:sarcolemma"/>
    <property type="evidence" value="ECO:0007669"/>
    <property type="project" value="UniProtKB-SubCell"/>
</dbReference>
<comment type="similarity">
    <text evidence="3">Belongs to the sarcoglycan beta/delta/gamma/zeta family.</text>
</comment>
<comment type="subcellular location">
    <subcellularLocation>
        <location evidence="2">Cell membrane</location>
        <location evidence="2">Sarcolemma</location>
        <topology evidence="2">Single-pass type II membrane protein</topology>
    </subcellularLocation>
    <subcellularLocation>
        <location evidence="1">Cytoplasm</location>
        <location evidence="1">Cytoskeleton</location>
    </subcellularLocation>
</comment>
<keyword evidence="4" id="KW-1003">Cell membrane</keyword>
<keyword evidence="11" id="KW-0325">Glycoprotein</keyword>
<keyword evidence="8 13" id="KW-1133">Transmembrane helix</keyword>
<evidence type="ECO:0000256" key="6">
    <source>
        <dbReference type="ARBA" id="ARBA00022692"/>
    </source>
</evidence>
<proteinExistence type="inferred from homology"/>
<keyword evidence="10" id="KW-1015">Disulfide bond</keyword>
<protein>
    <recommendedName>
        <fullName evidence="16">Delta-sarcoglycan</fullName>
    </recommendedName>
</protein>
<dbReference type="Proteomes" id="UP001152798">
    <property type="component" value="Chromosome 4"/>
</dbReference>
<feature type="transmembrane region" description="Helical" evidence="13">
    <location>
        <begin position="27"/>
        <end position="49"/>
    </location>
</feature>
<evidence type="ECO:0000256" key="9">
    <source>
        <dbReference type="ARBA" id="ARBA00023136"/>
    </source>
</evidence>
<keyword evidence="9 13" id="KW-0472">Membrane</keyword>
<evidence type="ECO:0000256" key="8">
    <source>
        <dbReference type="ARBA" id="ARBA00022989"/>
    </source>
</evidence>
<evidence type="ECO:0000256" key="4">
    <source>
        <dbReference type="ARBA" id="ARBA00022475"/>
    </source>
</evidence>
<dbReference type="PANTHER" id="PTHR12939:SF10">
    <property type="entry name" value="EG:4F1.1 PROTEIN"/>
    <property type="match status" value="1"/>
</dbReference>
<keyword evidence="12" id="KW-0206">Cytoskeleton</keyword>
<evidence type="ECO:0000313" key="15">
    <source>
        <dbReference type="Proteomes" id="UP001152798"/>
    </source>
</evidence>
<keyword evidence="7" id="KW-0735">Signal-anchor</keyword>
<evidence type="ECO:0000256" key="12">
    <source>
        <dbReference type="ARBA" id="ARBA00023212"/>
    </source>
</evidence>
<dbReference type="EMBL" id="OV725080">
    <property type="protein sequence ID" value="CAH1398539.1"/>
    <property type="molecule type" value="Genomic_DNA"/>
</dbReference>
<sequence>MDDPSSAQQDWGSGSQVGIYGWRKRCLYLLILTLLVLVVLNLALTLWVLKVMEFNTEGMGKVRILDGGLEISGQSYILGSLVASSIRSRPNRPIQIRASHNISIATNQNHASNSITLGNDAFEVQASRFKVSDLQGRALFSADKNEVIVGAEILRLSGPGGIVVDGSLQTPLVRASPGSDLSLESPTRSLQIMAPSGVSIESRAGDIRATSLTDFKLESMDGAIRLEAAKVVIPGLKTAQPRTRTPGASASSVFQLCSCSNGKLFLAPGDGLCAADSESIVCR</sequence>
<evidence type="ECO:0008006" key="16">
    <source>
        <dbReference type="Google" id="ProtNLM"/>
    </source>
</evidence>
<evidence type="ECO:0000256" key="2">
    <source>
        <dbReference type="ARBA" id="ARBA00004274"/>
    </source>
</evidence>
<evidence type="ECO:0000256" key="7">
    <source>
        <dbReference type="ARBA" id="ARBA00022968"/>
    </source>
</evidence>
<evidence type="ECO:0000256" key="1">
    <source>
        <dbReference type="ARBA" id="ARBA00004245"/>
    </source>
</evidence>
<dbReference type="OrthoDB" id="8881719at2759"/>
<dbReference type="InterPro" id="IPR006875">
    <property type="entry name" value="Sarcoglycan"/>
</dbReference>
<dbReference type="GO" id="GO:0005856">
    <property type="term" value="C:cytoskeleton"/>
    <property type="evidence" value="ECO:0007669"/>
    <property type="project" value="UniProtKB-SubCell"/>
</dbReference>
<evidence type="ECO:0000256" key="3">
    <source>
        <dbReference type="ARBA" id="ARBA00007574"/>
    </source>
</evidence>
<dbReference type="PANTHER" id="PTHR12939">
    <property type="entry name" value="SARCOGLYCAN"/>
    <property type="match status" value="1"/>
</dbReference>
<evidence type="ECO:0000313" key="14">
    <source>
        <dbReference type="EMBL" id="CAH1398539.1"/>
    </source>
</evidence>
<evidence type="ECO:0000256" key="5">
    <source>
        <dbReference type="ARBA" id="ARBA00022490"/>
    </source>
</evidence>
<evidence type="ECO:0000256" key="10">
    <source>
        <dbReference type="ARBA" id="ARBA00023157"/>
    </source>
</evidence>
<evidence type="ECO:0000256" key="13">
    <source>
        <dbReference type="SAM" id="Phobius"/>
    </source>
</evidence>
<name>A0A9P0HAZ8_NEZVI</name>
<accession>A0A9P0HAZ8</accession>
<keyword evidence="5" id="KW-0963">Cytoplasm</keyword>
<evidence type="ECO:0000256" key="11">
    <source>
        <dbReference type="ARBA" id="ARBA00023180"/>
    </source>
</evidence>
<dbReference type="GO" id="GO:0016012">
    <property type="term" value="C:sarcoglycan complex"/>
    <property type="evidence" value="ECO:0007669"/>
    <property type="project" value="InterPro"/>
</dbReference>
<gene>
    <name evidence="14" type="ORF">NEZAVI_LOCUS8164</name>
</gene>
<organism evidence="14 15">
    <name type="scientific">Nezara viridula</name>
    <name type="common">Southern green stink bug</name>
    <name type="synonym">Cimex viridulus</name>
    <dbReference type="NCBI Taxonomy" id="85310"/>
    <lineage>
        <taxon>Eukaryota</taxon>
        <taxon>Metazoa</taxon>
        <taxon>Ecdysozoa</taxon>
        <taxon>Arthropoda</taxon>
        <taxon>Hexapoda</taxon>
        <taxon>Insecta</taxon>
        <taxon>Pterygota</taxon>
        <taxon>Neoptera</taxon>
        <taxon>Paraneoptera</taxon>
        <taxon>Hemiptera</taxon>
        <taxon>Heteroptera</taxon>
        <taxon>Panheteroptera</taxon>
        <taxon>Pentatomomorpha</taxon>
        <taxon>Pentatomoidea</taxon>
        <taxon>Pentatomidae</taxon>
        <taxon>Pentatominae</taxon>
        <taxon>Nezara</taxon>
    </lineage>
</organism>
<dbReference type="InterPro" id="IPR039972">
    <property type="entry name" value="Sarcoglycan_gamma/delta/zeta"/>
</dbReference>
<dbReference type="Pfam" id="PF04790">
    <property type="entry name" value="Sarcoglycan_1"/>
    <property type="match status" value="1"/>
</dbReference>
<keyword evidence="6 13" id="KW-0812">Transmembrane</keyword>
<reference evidence="14" key="1">
    <citation type="submission" date="2022-01" db="EMBL/GenBank/DDBJ databases">
        <authorList>
            <person name="King R."/>
        </authorList>
    </citation>
    <scope>NUCLEOTIDE SEQUENCE</scope>
</reference>
<dbReference type="GO" id="GO:0060047">
    <property type="term" value="P:heart contraction"/>
    <property type="evidence" value="ECO:0007669"/>
    <property type="project" value="TreeGrafter"/>
</dbReference>